<evidence type="ECO:0000256" key="1">
    <source>
        <dbReference type="SAM" id="MobiDB-lite"/>
    </source>
</evidence>
<organism evidence="2 3">
    <name type="scientific">Phytomonospora endophytica</name>
    <dbReference type="NCBI Taxonomy" id="714109"/>
    <lineage>
        <taxon>Bacteria</taxon>
        <taxon>Bacillati</taxon>
        <taxon>Actinomycetota</taxon>
        <taxon>Actinomycetes</taxon>
        <taxon>Micromonosporales</taxon>
        <taxon>Micromonosporaceae</taxon>
        <taxon>Phytomonospora</taxon>
    </lineage>
</organism>
<feature type="compositionally biased region" description="Low complexity" evidence="1">
    <location>
        <begin position="243"/>
        <end position="258"/>
    </location>
</feature>
<gene>
    <name evidence="2" type="ORF">HNR73_000217</name>
</gene>
<feature type="compositionally biased region" description="Polar residues" evidence="1">
    <location>
        <begin position="105"/>
        <end position="123"/>
    </location>
</feature>
<dbReference type="Proteomes" id="UP000548476">
    <property type="component" value="Unassembled WGS sequence"/>
</dbReference>
<comment type="caution">
    <text evidence="2">The sequence shown here is derived from an EMBL/GenBank/DDBJ whole genome shotgun (WGS) entry which is preliminary data.</text>
</comment>
<keyword evidence="3" id="KW-1185">Reference proteome</keyword>
<sequence length="274" mass="29198">MGGGCRPHRAQASPGWTGGWLVSVSLASLAHPGREPGRVSAPAPGTRHRRRAAARSHAWQAVSFAPPKPAQALKTSPTQGREPRHGPRERELHCTTHARREPGRSASSIGESRSARSPNTGSPTAVAPPGASLASLARPRREPGRVSASWPGTRHRRRAAARSHTPQAVSFAPPKQTQALKTSPTQDREPGRSPPARSEPRFARPPTPGTQPRFRTRAGDPAPAAGRSPIPYPQGGLVRAAQTSTGPSSSPTNTGNPSHRPAKRERRFACRQRL</sequence>
<accession>A0A841FAR3</accession>
<feature type="compositionally biased region" description="Basic residues" evidence="1">
    <location>
        <begin position="260"/>
        <end position="274"/>
    </location>
</feature>
<dbReference type="AlphaFoldDB" id="A0A841FAR3"/>
<dbReference type="EMBL" id="JACHGT010000001">
    <property type="protein sequence ID" value="MBB6032375.1"/>
    <property type="molecule type" value="Genomic_DNA"/>
</dbReference>
<reference evidence="2 3" key="1">
    <citation type="submission" date="2020-08" db="EMBL/GenBank/DDBJ databases">
        <title>Genomic Encyclopedia of Type Strains, Phase IV (KMG-IV): sequencing the most valuable type-strain genomes for metagenomic binning, comparative biology and taxonomic classification.</title>
        <authorList>
            <person name="Goeker M."/>
        </authorList>
    </citation>
    <scope>NUCLEOTIDE SEQUENCE [LARGE SCALE GENOMIC DNA]</scope>
    <source>
        <strain evidence="2 3">YIM 65646</strain>
    </source>
</reference>
<protein>
    <submittedName>
        <fullName evidence="2">Uncharacterized protein</fullName>
    </submittedName>
</protein>
<feature type="compositionally biased region" description="Basic and acidic residues" evidence="1">
    <location>
        <begin position="81"/>
        <end position="103"/>
    </location>
</feature>
<proteinExistence type="predicted"/>
<evidence type="ECO:0000313" key="3">
    <source>
        <dbReference type="Proteomes" id="UP000548476"/>
    </source>
</evidence>
<name>A0A841FAR3_9ACTN</name>
<feature type="region of interest" description="Disordered" evidence="1">
    <location>
        <begin position="31"/>
        <end position="274"/>
    </location>
</feature>
<evidence type="ECO:0000313" key="2">
    <source>
        <dbReference type="EMBL" id="MBB6032375.1"/>
    </source>
</evidence>
<feature type="compositionally biased region" description="Polar residues" evidence="1">
    <location>
        <begin position="175"/>
        <end position="185"/>
    </location>
</feature>